<dbReference type="Proteomes" id="UP000004994">
    <property type="component" value="Chromosome 6"/>
</dbReference>
<reference evidence="2" key="2">
    <citation type="submission" date="2019-01" db="UniProtKB">
        <authorList>
            <consortium name="EnsemblPlants"/>
        </authorList>
    </citation>
    <scope>IDENTIFICATION</scope>
    <source>
        <strain evidence="2">cv. Heinz 1706</strain>
    </source>
</reference>
<reference evidence="2" key="1">
    <citation type="journal article" date="2012" name="Nature">
        <title>The tomato genome sequence provides insights into fleshy fruit evolution.</title>
        <authorList>
            <consortium name="Tomato Genome Consortium"/>
        </authorList>
    </citation>
    <scope>NUCLEOTIDE SEQUENCE [LARGE SCALE GENOMIC DNA]</scope>
    <source>
        <strain evidence="2">cv. Heinz 1706</strain>
    </source>
</reference>
<dbReference type="InterPro" id="IPR036691">
    <property type="entry name" value="Endo/exonu/phosph_ase_sf"/>
</dbReference>
<dbReference type="AlphaFoldDB" id="A0A3Q7H1M1"/>
<evidence type="ECO:0000313" key="3">
    <source>
        <dbReference type="Proteomes" id="UP000004994"/>
    </source>
</evidence>
<evidence type="ECO:0000256" key="1">
    <source>
        <dbReference type="ARBA" id="ARBA00022801"/>
    </source>
</evidence>
<name>A0A3Q7H1M1_SOLLC</name>
<dbReference type="InterPro" id="IPR045849">
    <property type="entry name" value="IP5P_plant"/>
</dbReference>
<dbReference type="GO" id="GO:0004445">
    <property type="term" value="F:inositol-polyphosphate 5-phosphatase activity"/>
    <property type="evidence" value="ECO:0007669"/>
    <property type="project" value="InterPro"/>
</dbReference>
<dbReference type="PANTHER" id="PTHR45666">
    <property type="entry name" value="TYPE IV INOSITOL POLYPHOSPHATE 5-PHOSPHATASE 9"/>
    <property type="match status" value="1"/>
</dbReference>
<dbReference type="PANTHER" id="PTHR45666:SF12">
    <property type="entry name" value="TYPE IV INOSITOL POLYPHOSPHATE 5-PHOSPHATASE 9-LIKE"/>
    <property type="match status" value="1"/>
</dbReference>
<dbReference type="InParanoid" id="A0A3Q7H1M1"/>
<organism evidence="2">
    <name type="scientific">Solanum lycopersicum</name>
    <name type="common">Tomato</name>
    <name type="synonym">Lycopersicon esculentum</name>
    <dbReference type="NCBI Taxonomy" id="4081"/>
    <lineage>
        <taxon>Eukaryota</taxon>
        <taxon>Viridiplantae</taxon>
        <taxon>Streptophyta</taxon>
        <taxon>Embryophyta</taxon>
        <taxon>Tracheophyta</taxon>
        <taxon>Spermatophyta</taxon>
        <taxon>Magnoliopsida</taxon>
        <taxon>eudicotyledons</taxon>
        <taxon>Gunneridae</taxon>
        <taxon>Pentapetalae</taxon>
        <taxon>asterids</taxon>
        <taxon>lamiids</taxon>
        <taxon>Solanales</taxon>
        <taxon>Solanaceae</taxon>
        <taxon>Solanoideae</taxon>
        <taxon>Solaneae</taxon>
        <taxon>Solanum</taxon>
        <taxon>Solanum subgen. Lycopersicon</taxon>
    </lineage>
</organism>
<evidence type="ECO:0000313" key="2">
    <source>
        <dbReference type="EnsemblPlants" id="Solyc06g072403.1.1"/>
    </source>
</evidence>
<protein>
    <submittedName>
        <fullName evidence="2">Uncharacterized protein</fullName>
    </submittedName>
</protein>
<dbReference type="EnsemblPlants" id="Solyc06g072403.1.1">
    <property type="protein sequence ID" value="Solyc06g072403.1.1"/>
    <property type="gene ID" value="Solyc06g072403.1"/>
</dbReference>
<proteinExistence type="predicted"/>
<dbReference type="OMA" id="HILISVW"/>
<keyword evidence="3" id="KW-1185">Reference proteome</keyword>
<accession>A0A3Q7H1M1</accession>
<dbReference type="PaxDb" id="4081-Solyc06g072400.1.1"/>
<dbReference type="SUPFAM" id="SSF56219">
    <property type="entry name" value="DNase I-like"/>
    <property type="match status" value="1"/>
</dbReference>
<keyword evidence="1" id="KW-0378">Hydrolase</keyword>
<sequence length="144" mass="15721">MAGTGSSYAGQLDISHFLRGTGRARFQEIVPLNAGSVIVPENTTICMQWNSLISTALNKLDVNNITLQEAEEEESVKVYPLKKGSSLKFNVENSTQFECIISKQMVGIFITVWARSPLLPYISHTSVSCVGCGIFGYLGNKVQS</sequence>
<dbReference type="Gramene" id="Solyc06g072403.1.1">
    <property type="protein sequence ID" value="Solyc06g072403.1.1"/>
    <property type="gene ID" value="Solyc06g072403.1"/>
</dbReference>
<dbReference type="Gene3D" id="3.60.10.10">
    <property type="entry name" value="Endonuclease/exonuclease/phosphatase"/>
    <property type="match status" value="1"/>
</dbReference>